<gene>
    <name evidence="1" type="ORF">BP6252_01315</name>
</gene>
<protein>
    <submittedName>
        <fullName evidence="1">Glycosyltransferase family 69 protein</fullName>
    </submittedName>
</protein>
<accession>A0A3D8SSI1</accession>
<dbReference type="SUPFAM" id="SSF53448">
    <property type="entry name" value="Nucleotide-diphospho-sugar transferases"/>
    <property type="match status" value="1"/>
</dbReference>
<name>A0A3D8SSI1_9HELO</name>
<dbReference type="Pfam" id="PF11735">
    <property type="entry name" value="CAP59_mtransfer"/>
    <property type="match status" value="1"/>
</dbReference>
<evidence type="ECO:0000313" key="2">
    <source>
        <dbReference type="Proteomes" id="UP000256645"/>
    </source>
</evidence>
<dbReference type="PANTHER" id="PTHR34144:SF5">
    <property type="entry name" value="ALPHA-1,3-MANNOSYLTRANSFERASE CMT1"/>
    <property type="match status" value="1"/>
</dbReference>
<sequence length="404" mass="46121">MATYLRLDLSAHVLTSASVNDSPAQQRLREGNATLFEFAPKYINAIMNPGDDTFSRLACPSPSSSRYEYLRNNTEIKQSQARHPSRKYFFALDLYNCVKLLPRLLGTVVEAMRYLGPENCALSIVEGRSDDGTFEILKSLRKEIEATGALYYFTTSDVNPLSPGGNRVDQLAELRNQALEPIKKNPSIFSSQTTVAFLNDVAICMEDVLELIHQRVYQNADMTCAMDWVHVAEPPTFYDVWIARSITGDSFFEIPEDGSWDFAWNLLWNDPGSKERLTTYKPFQVFSCWNGAVVFTAKPLLEQNIQFRSSRETECYQGEPQLFCKDLWFNGYRKISVIPSVNLEYSDENGQKIKELKGYVHEHVGDDATEDPSVKIKWQNEPPEKIKCLANYADQHWLPWDNGL</sequence>
<dbReference type="InterPro" id="IPR029044">
    <property type="entry name" value="Nucleotide-diphossugar_trans"/>
</dbReference>
<proteinExistence type="predicted"/>
<reference evidence="1 2" key="1">
    <citation type="journal article" date="2018" name="IMA Fungus">
        <title>IMA Genome-F 9: Draft genome sequence of Annulohypoxylon stygium, Aspergillus mulundensis, Berkeleyomyces basicola (syn. Thielaviopsis basicola), Ceratocystis smalleyi, two Cercospora beticola strains, Coleophoma cylindrospora, Fusarium fracticaudum, Phialophora cf. hyalina, and Morchella septimelata.</title>
        <authorList>
            <person name="Wingfield B.D."/>
            <person name="Bills G.F."/>
            <person name="Dong Y."/>
            <person name="Huang W."/>
            <person name="Nel W.J."/>
            <person name="Swalarsk-Parry B.S."/>
            <person name="Vaghefi N."/>
            <person name="Wilken P.M."/>
            <person name="An Z."/>
            <person name="de Beer Z.W."/>
            <person name="De Vos L."/>
            <person name="Chen L."/>
            <person name="Duong T.A."/>
            <person name="Gao Y."/>
            <person name="Hammerbacher A."/>
            <person name="Kikkert J.R."/>
            <person name="Li Y."/>
            <person name="Li H."/>
            <person name="Li K."/>
            <person name="Li Q."/>
            <person name="Liu X."/>
            <person name="Ma X."/>
            <person name="Naidoo K."/>
            <person name="Pethybridge S.J."/>
            <person name="Sun J."/>
            <person name="Steenkamp E.T."/>
            <person name="van der Nest M.A."/>
            <person name="van Wyk S."/>
            <person name="Wingfield M.J."/>
            <person name="Xiong C."/>
            <person name="Yue Q."/>
            <person name="Zhang X."/>
        </authorList>
    </citation>
    <scope>NUCLEOTIDE SEQUENCE [LARGE SCALE GENOMIC DNA]</scope>
    <source>
        <strain evidence="1 2">BP6252</strain>
    </source>
</reference>
<comment type="caution">
    <text evidence="1">The sequence shown here is derived from an EMBL/GenBank/DDBJ whole genome shotgun (WGS) entry which is preliminary data.</text>
</comment>
<dbReference type="OrthoDB" id="262547at2759"/>
<evidence type="ECO:0000313" key="1">
    <source>
        <dbReference type="EMBL" id="RDW89283.1"/>
    </source>
</evidence>
<keyword evidence="2" id="KW-1185">Reference proteome</keyword>
<dbReference type="GO" id="GO:0016740">
    <property type="term" value="F:transferase activity"/>
    <property type="evidence" value="ECO:0007669"/>
    <property type="project" value="UniProtKB-KW"/>
</dbReference>
<keyword evidence="1" id="KW-0808">Transferase</keyword>
<organism evidence="1 2">
    <name type="scientific">Coleophoma cylindrospora</name>
    <dbReference type="NCBI Taxonomy" id="1849047"/>
    <lineage>
        <taxon>Eukaryota</taxon>
        <taxon>Fungi</taxon>
        <taxon>Dikarya</taxon>
        <taxon>Ascomycota</taxon>
        <taxon>Pezizomycotina</taxon>
        <taxon>Leotiomycetes</taxon>
        <taxon>Helotiales</taxon>
        <taxon>Dermateaceae</taxon>
        <taxon>Coleophoma</taxon>
    </lineage>
</organism>
<dbReference type="Proteomes" id="UP000256645">
    <property type="component" value="Unassembled WGS sequence"/>
</dbReference>
<dbReference type="AlphaFoldDB" id="A0A3D8SSI1"/>
<dbReference type="PANTHER" id="PTHR34144">
    <property type="entry name" value="CHROMOSOME 8, WHOLE GENOME SHOTGUN SEQUENCE"/>
    <property type="match status" value="1"/>
</dbReference>
<dbReference type="EMBL" id="PDLM01000001">
    <property type="protein sequence ID" value="RDW89283.1"/>
    <property type="molecule type" value="Genomic_DNA"/>
</dbReference>
<dbReference type="InterPro" id="IPR021047">
    <property type="entry name" value="Mannosyltransferase_CMT1"/>
</dbReference>